<organism evidence="1 2">
    <name type="scientific">Paenibacillus segetis</name>
    <dbReference type="NCBI Taxonomy" id="1325360"/>
    <lineage>
        <taxon>Bacteria</taxon>
        <taxon>Bacillati</taxon>
        <taxon>Bacillota</taxon>
        <taxon>Bacilli</taxon>
        <taxon>Bacillales</taxon>
        <taxon>Paenibacillaceae</taxon>
        <taxon>Paenibacillus</taxon>
    </lineage>
</organism>
<proteinExistence type="predicted"/>
<accession>A0ABQ1YV81</accession>
<sequence length="50" mass="5592">MHKPKAHPRRGQRAGAPLYLTRYLKRDSKGRQALGALPYGKGGFGWDETP</sequence>
<protein>
    <recommendedName>
        <fullName evidence="3">Transposase</fullName>
    </recommendedName>
</protein>
<comment type="caution">
    <text evidence="1">The sequence shown here is derived from an EMBL/GenBank/DDBJ whole genome shotgun (WGS) entry which is preliminary data.</text>
</comment>
<keyword evidence="2" id="KW-1185">Reference proteome</keyword>
<evidence type="ECO:0000313" key="2">
    <source>
        <dbReference type="Proteomes" id="UP000659344"/>
    </source>
</evidence>
<reference evidence="2" key="1">
    <citation type="journal article" date="2019" name="Int. J. Syst. Evol. Microbiol.">
        <title>The Global Catalogue of Microorganisms (GCM) 10K type strain sequencing project: providing services to taxonomists for standard genome sequencing and annotation.</title>
        <authorList>
            <consortium name="The Broad Institute Genomics Platform"/>
            <consortium name="The Broad Institute Genome Sequencing Center for Infectious Disease"/>
            <person name="Wu L."/>
            <person name="Ma J."/>
        </authorList>
    </citation>
    <scope>NUCLEOTIDE SEQUENCE [LARGE SCALE GENOMIC DNA]</scope>
    <source>
        <strain evidence="2">CGMCC 1.12769</strain>
    </source>
</reference>
<evidence type="ECO:0008006" key="3">
    <source>
        <dbReference type="Google" id="ProtNLM"/>
    </source>
</evidence>
<name>A0ABQ1YV81_9BACL</name>
<dbReference type="RefSeq" id="WP_188542187.1">
    <property type="nucleotide sequence ID" value="NZ_BMFT01000005.1"/>
</dbReference>
<dbReference type="EMBL" id="BMFT01000005">
    <property type="protein sequence ID" value="GGH37844.1"/>
    <property type="molecule type" value="Genomic_DNA"/>
</dbReference>
<gene>
    <name evidence="1" type="ORF">GCM10008013_45520</name>
</gene>
<evidence type="ECO:0000313" key="1">
    <source>
        <dbReference type="EMBL" id="GGH37844.1"/>
    </source>
</evidence>
<dbReference type="Proteomes" id="UP000659344">
    <property type="component" value="Unassembled WGS sequence"/>
</dbReference>